<dbReference type="EMBL" id="QJJK01000001">
    <property type="protein sequence ID" value="PXW64798.1"/>
    <property type="molecule type" value="Genomic_DNA"/>
</dbReference>
<dbReference type="GO" id="GO:0004519">
    <property type="term" value="F:endonuclease activity"/>
    <property type="evidence" value="ECO:0007669"/>
    <property type="project" value="UniProtKB-KW"/>
</dbReference>
<accession>A0A2V3UVP6</accession>
<evidence type="ECO:0000313" key="3">
    <source>
        <dbReference type="EMBL" id="PXW64798.1"/>
    </source>
</evidence>
<evidence type="ECO:0000256" key="1">
    <source>
        <dbReference type="SAM" id="MobiDB-lite"/>
    </source>
</evidence>
<dbReference type="AlphaFoldDB" id="A0A2V3UVP6"/>
<keyword evidence="3" id="KW-0255">Endonuclease</keyword>
<gene>
    <name evidence="3" type="ORF">C7450_101557</name>
</gene>
<comment type="caution">
    <text evidence="3">The sequence shown here is derived from an EMBL/GenBank/DDBJ whole genome shotgun (WGS) entry which is preliminary data.</text>
</comment>
<dbReference type="PANTHER" id="PTHR38590:SF1">
    <property type="entry name" value="BLL0828 PROTEIN"/>
    <property type="match status" value="1"/>
</dbReference>
<feature type="domain" description="DUF559" evidence="2">
    <location>
        <begin position="61"/>
        <end position="165"/>
    </location>
</feature>
<dbReference type="InterPro" id="IPR047216">
    <property type="entry name" value="Endonuclease_DUF559_bact"/>
</dbReference>
<dbReference type="Pfam" id="PF04480">
    <property type="entry name" value="DUF559"/>
    <property type="match status" value="1"/>
</dbReference>
<evidence type="ECO:0000313" key="4">
    <source>
        <dbReference type="Proteomes" id="UP000248021"/>
    </source>
</evidence>
<name>A0A2V3UVP6_9HYPH</name>
<evidence type="ECO:0000259" key="2">
    <source>
        <dbReference type="Pfam" id="PF04480"/>
    </source>
</evidence>
<dbReference type="InterPro" id="IPR011335">
    <property type="entry name" value="Restrct_endonuc-II-like"/>
</dbReference>
<organism evidence="3 4">
    <name type="scientific">Chelatococcus asaccharovorans</name>
    <dbReference type="NCBI Taxonomy" id="28210"/>
    <lineage>
        <taxon>Bacteria</taxon>
        <taxon>Pseudomonadati</taxon>
        <taxon>Pseudomonadota</taxon>
        <taxon>Alphaproteobacteria</taxon>
        <taxon>Hyphomicrobiales</taxon>
        <taxon>Chelatococcaceae</taxon>
        <taxon>Chelatococcus</taxon>
    </lineage>
</organism>
<dbReference type="OrthoDB" id="9798754at2"/>
<dbReference type="SUPFAM" id="SSF52980">
    <property type="entry name" value="Restriction endonuclease-like"/>
    <property type="match status" value="1"/>
</dbReference>
<dbReference type="InterPro" id="IPR007569">
    <property type="entry name" value="DUF559"/>
</dbReference>
<dbReference type="Proteomes" id="UP000248021">
    <property type="component" value="Unassembled WGS sequence"/>
</dbReference>
<proteinExistence type="predicted"/>
<sequence length="185" mass="20060">MSDADERGTDTSPTQVGCSRFAHSSYNAGTPALCAEGGPALGDGSGGAARRRPRSHLPTALPRKLRHEMTPQEVKVWNWLREAIIPAGFHFRRQVAINRFIVDFACLKHSLVVEIDGIQHGFDDHAADRTRDTKLAALGFRVLRFTNGDVDRDKRAVLDTIYTALTASGPHPAALPPPSPKGEGS</sequence>
<protein>
    <submittedName>
        <fullName evidence="3">Very-short-patch-repair endonuclease</fullName>
    </submittedName>
</protein>
<dbReference type="CDD" id="cd01038">
    <property type="entry name" value="Endonuclease_DUF559"/>
    <property type="match status" value="1"/>
</dbReference>
<dbReference type="Gene3D" id="3.40.960.10">
    <property type="entry name" value="VSR Endonuclease"/>
    <property type="match status" value="1"/>
</dbReference>
<keyword evidence="3" id="KW-0540">Nuclease</keyword>
<keyword evidence="3" id="KW-0378">Hydrolase</keyword>
<feature type="region of interest" description="Disordered" evidence="1">
    <location>
        <begin position="42"/>
        <end position="61"/>
    </location>
</feature>
<reference evidence="3 4" key="1">
    <citation type="submission" date="2018-05" db="EMBL/GenBank/DDBJ databases">
        <title>Genomic Encyclopedia of Type Strains, Phase IV (KMG-IV): sequencing the most valuable type-strain genomes for metagenomic binning, comparative biology and taxonomic classification.</title>
        <authorList>
            <person name="Goeker M."/>
        </authorList>
    </citation>
    <scope>NUCLEOTIDE SEQUENCE [LARGE SCALE GENOMIC DNA]</scope>
    <source>
        <strain evidence="3 4">DSM 6462</strain>
    </source>
</reference>
<keyword evidence="4" id="KW-1185">Reference proteome</keyword>
<dbReference type="PANTHER" id="PTHR38590">
    <property type="entry name" value="BLL0828 PROTEIN"/>
    <property type="match status" value="1"/>
</dbReference>